<dbReference type="AlphaFoldDB" id="A0A853KAS2"/>
<evidence type="ECO:0000313" key="2">
    <source>
        <dbReference type="EMBL" id="OAG94165.1"/>
    </source>
</evidence>
<sequence length="187" mass="21387">MKRTRWARWRVVLSVVLLAGLMDLVFRPDFLQFVYPIYYQPIIEHEATAANVDPMLVAAITRVESHFREDDISHAGAVGLMQLLPGTASWIAVQIGMPQPTAIQLAQPSINIRFGTWYISYLLKMFHGRLPEAIAAYNAGPNRVSGWLQSNVWSGDEVSIEDIPVLETRHFVARVLYTYRLFHQLYE</sequence>
<dbReference type="Pfam" id="PF01464">
    <property type="entry name" value="SLT"/>
    <property type="match status" value="1"/>
</dbReference>
<proteinExistence type="predicted"/>
<dbReference type="SUPFAM" id="SSF53955">
    <property type="entry name" value="Lysozyme-like"/>
    <property type="match status" value="1"/>
</dbReference>
<dbReference type="PANTHER" id="PTHR37423:SF2">
    <property type="entry name" value="MEMBRANE-BOUND LYTIC MUREIN TRANSGLYCOSYLASE C"/>
    <property type="match status" value="1"/>
</dbReference>
<dbReference type="RefSeq" id="WP_067563752.1">
    <property type="nucleotide sequence ID" value="NZ_LSUQ01000015.1"/>
</dbReference>
<dbReference type="Gene3D" id="1.10.530.10">
    <property type="match status" value="1"/>
</dbReference>
<dbReference type="PANTHER" id="PTHR37423">
    <property type="entry name" value="SOLUBLE LYTIC MUREIN TRANSGLYCOSYLASE-RELATED"/>
    <property type="match status" value="1"/>
</dbReference>
<feature type="domain" description="Transglycosylase SLT" evidence="1">
    <location>
        <begin position="43"/>
        <end position="156"/>
    </location>
</feature>
<protein>
    <recommendedName>
        <fullName evidence="1">Transglycosylase SLT domain-containing protein</fullName>
    </recommendedName>
</protein>
<evidence type="ECO:0000313" key="3">
    <source>
        <dbReference type="Proteomes" id="UP000077421"/>
    </source>
</evidence>
<name>A0A853KAS2_9BACL</name>
<dbReference type="InterPro" id="IPR023346">
    <property type="entry name" value="Lysozyme-like_dom_sf"/>
</dbReference>
<comment type="caution">
    <text evidence="2">The sequence shown here is derived from an EMBL/GenBank/DDBJ whole genome shotgun (WGS) entry which is preliminary data.</text>
</comment>
<dbReference type="CDD" id="cd16896">
    <property type="entry name" value="LT_Slt70-like"/>
    <property type="match status" value="1"/>
</dbReference>
<dbReference type="Proteomes" id="UP000077421">
    <property type="component" value="Unassembled WGS sequence"/>
</dbReference>
<gene>
    <name evidence="2" type="ORF">AYW79_06880</name>
</gene>
<reference evidence="2 3" key="1">
    <citation type="submission" date="2016-02" db="EMBL/GenBank/DDBJ databases">
        <title>Draft genome sequence of Acidibacillus ferrooxidans SLC66.</title>
        <authorList>
            <person name="Oliveira G."/>
            <person name="Nancucheo I."/>
            <person name="Dall'Agnol H."/>
            <person name="Johnson B."/>
            <person name="Oliveira R."/>
            <person name="Nunes G.L."/>
            <person name="Tzotzos G."/>
            <person name="Orellana S.C."/>
            <person name="Salim A.C."/>
            <person name="Araujo F.M."/>
        </authorList>
    </citation>
    <scope>NUCLEOTIDE SEQUENCE [LARGE SCALE GENOMIC DNA]</scope>
    <source>
        <strain evidence="2 3">SLC66</strain>
    </source>
</reference>
<evidence type="ECO:0000259" key="1">
    <source>
        <dbReference type="Pfam" id="PF01464"/>
    </source>
</evidence>
<organism evidence="2 3">
    <name type="scientific">Ferroacidibacillus organovorans</name>
    <dbReference type="NCBI Taxonomy" id="1765683"/>
    <lineage>
        <taxon>Bacteria</taxon>
        <taxon>Bacillati</taxon>
        <taxon>Bacillota</taxon>
        <taxon>Bacilli</taxon>
        <taxon>Bacillales</taxon>
        <taxon>Alicyclobacillaceae</taxon>
        <taxon>Ferroacidibacillus</taxon>
    </lineage>
</organism>
<dbReference type="InterPro" id="IPR008258">
    <property type="entry name" value="Transglycosylase_SLT_dom_1"/>
</dbReference>
<dbReference type="EMBL" id="LSUQ01000015">
    <property type="protein sequence ID" value="OAG94165.1"/>
    <property type="molecule type" value="Genomic_DNA"/>
</dbReference>
<accession>A0A853KAS2</accession>